<dbReference type="GO" id="GO:0016787">
    <property type="term" value="F:hydrolase activity"/>
    <property type="evidence" value="ECO:0007669"/>
    <property type="project" value="UniProtKB-KW"/>
</dbReference>
<protein>
    <submittedName>
        <fullName evidence="2">Hydrolase</fullName>
    </submittedName>
</protein>
<organism evidence="2 3">
    <name type="scientific">Claveliimonas bilis</name>
    <dbReference type="NCBI Taxonomy" id="3028070"/>
    <lineage>
        <taxon>Bacteria</taxon>
        <taxon>Bacillati</taxon>
        <taxon>Bacillota</taxon>
        <taxon>Clostridia</taxon>
        <taxon>Lachnospirales</taxon>
        <taxon>Lachnospiraceae</taxon>
        <taxon>Claveliimonas</taxon>
    </lineage>
</organism>
<dbReference type="Proteomes" id="UP001305815">
    <property type="component" value="Chromosome"/>
</dbReference>
<accession>A0ABM8IAE6</accession>
<proteinExistence type="predicted"/>
<dbReference type="RefSeq" id="WP_316264537.1">
    <property type="nucleotide sequence ID" value="NZ_AP027742.1"/>
</dbReference>
<dbReference type="Pfam" id="PF00753">
    <property type="entry name" value="Lactamase_B"/>
    <property type="match status" value="1"/>
</dbReference>
<evidence type="ECO:0000313" key="3">
    <source>
        <dbReference type="Proteomes" id="UP001305815"/>
    </source>
</evidence>
<dbReference type="PANTHER" id="PTHR42951">
    <property type="entry name" value="METALLO-BETA-LACTAMASE DOMAIN-CONTAINING"/>
    <property type="match status" value="1"/>
</dbReference>
<keyword evidence="3" id="KW-1185">Reference proteome</keyword>
<dbReference type="InterPro" id="IPR050855">
    <property type="entry name" value="NDM-1-like"/>
</dbReference>
<keyword evidence="2" id="KW-0378">Hydrolase</keyword>
<name>A0ABM8IAE6_9FIRM</name>
<dbReference type="SUPFAM" id="SSF56281">
    <property type="entry name" value="Metallo-hydrolase/oxidoreductase"/>
    <property type="match status" value="1"/>
</dbReference>
<feature type="domain" description="Metallo-beta-lactamase" evidence="1">
    <location>
        <begin position="17"/>
        <end position="203"/>
    </location>
</feature>
<dbReference type="PANTHER" id="PTHR42951:SF14">
    <property type="entry name" value="METALLO-BETA-LACTAMASE SUPERFAMILY PROTEIN"/>
    <property type="match status" value="1"/>
</dbReference>
<reference evidence="3" key="1">
    <citation type="journal article" date="2023" name="Int. J. Syst. Evol. Microbiol.">
        <title>Claveliimonas bilis gen. nov., sp. nov., deoxycholic acid-producing bacteria isolated from human faeces, and reclassification of Sellimonas monacensis Zenner et al. 2021 as Claveliimonas monacensis comb. nov.</title>
        <authorList>
            <person name="Hisatomi A."/>
            <person name="Kastawa N.W.E.P.G."/>
            <person name="Song I."/>
            <person name="Ohkuma M."/>
            <person name="Fukiya S."/>
            <person name="Sakamoto M."/>
        </authorList>
    </citation>
    <scope>NUCLEOTIDE SEQUENCE [LARGE SCALE GENOMIC DNA]</scope>
    <source>
        <strain evidence="3">12BBH14</strain>
    </source>
</reference>
<sequence>MYELIQLSEHDYYIDCPAKIGLIKASDNEVVLIDSGNDKDAGKKVCRILESKGWNLKAIFNTHSHADHIGGNYFLQKKTGCKIYAKDMEYIYSNMPVLEPIGLYGGRPFKELKNKFLMAQGSNVLPLTSDILPEYMELLELPGHCFDMVGFRTKDGTAYIADSVSSEETLGKYGVSYLWDPEKTLQTLEYIQTLDVARFVPSHAPVMTDIRELAQFNRRAITEIKGKIRELCNTPITFEVLLKNIFDAYDLQMSAQQYALIGSTIRSYLSNMYEEKEIFFSFKDNQMIWQTVLEEKDEIKKYIDRC</sequence>
<evidence type="ECO:0000313" key="2">
    <source>
        <dbReference type="EMBL" id="BDZ77486.1"/>
    </source>
</evidence>
<dbReference type="CDD" id="cd07743">
    <property type="entry name" value="metallo-hydrolase-like_MBL-fold"/>
    <property type="match status" value="1"/>
</dbReference>
<dbReference type="InterPro" id="IPR036866">
    <property type="entry name" value="RibonucZ/Hydroxyglut_hydro"/>
</dbReference>
<evidence type="ECO:0000259" key="1">
    <source>
        <dbReference type="SMART" id="SM00849"/>
    </source>
</evidence>
<dbReference type="Gene3D" id="3.60.15.10">
    <property type="entry name" value="Ribonuclease Z/Hydroxyacylglutathione hydrolase-like"/>
    <property type="match status" value="1"/>
</dbReference>
<dbReference type="EMBL" id="AP027742">
    <property type="protein sequence ID" value="BDZ77486.1"/>
    <property type="molecule type" value="Genomic_DNA"/>
</dbReference>
<gene>
    <name evidence="2" type="ORF">Lac1_16690</name>
</gene>
<dbReference type="InterPro" id="IPR001279">
    <property type="entry name" value="Metallo-B-lactamas"/>
</dbReference>
<dbReference type="SMART" id="SM00849">
    <property type="entry name" value="Lactamase_B"/>
    <property type="match status" value="1"/>
</dbReference>